<name>A0A2T0M4T8_9ACTN</name>
<dbReference type="PANTHER" id="PTHR34613:SF1">
    <property type="entry name" value="SLL6017 PROTEIN"/>
    <property type="match status" value="1"/>
</dbReference>
<sequence length="267" mass="29854">MIDIKLPVPQEIAVIDTDMTEILPIDRKADTVVMFLLEQEERHIIITEAQLRESEQKVSSWAHYISYAHSKYKCPVTLMVTCADTGTATWARKAHPIGLVDHPSLVVSPIVFGPDNVKAITDPEEATENVVLTMFSAFCHVESPEVNDILKALDHALHKIDPETAGELALQTEIGLGKTKATQIWRDLVQASAYRFRSESAQEYIAEVEAKGEAKGEAKSILRILDKRGIPTDQAFRDKIMETTDIALLEDWIDRALDVTTAEDIFE</sequence>
<protein>
    <recommendedName>
        <fullName evidence="3">DUF4351 domain-containing protein</fullName>
    </recommendedName>
</protein>
<evidence type="ECO:0000313" key="2">
    <source>
        <dbReference type="Proteomes" id="UP000238312"/>
    </source>
</evidence>
<keyword evidence="2" id="KW-1185">Reference proteome</keyword>
<evidence type="ECO:0008006" key="3">
    <source>
        <dbReference type="Google" id="ProtNLM"/>
    </source>
</evidence>
<evidence type="ECO:0000313" key="1">
    <source>
        <dbReference type="EMBL" id="PRX52066.1"/>
    </source>
</evidence>
<proteinExistence type="predicted"/>
<dbReference type="EMBL" id="PVNG01000033">
    <property type="protein sequence ID" value="PRX52066.1"/>
    <property type="molecule type" value="Genomic_DNA"/>
</dbReference>
<dbReference type="PANTHER" id="PTHR34613">
    <property type="entry name" value="SLL0800 PROTEIN"/>
    <property type="match status" value="1"/>
</dbReference>
<organism evidence="1 2">
    <name type="scientific">Nonomuraea fuscirosea</name>
    <dbReference type="NCBI Taxonomy" id="1291556"/>
    <lineage>
        <taxon>Bacteria</taxon>
        <taxon>Bacillati</taxon>
        <taxon>Actinomycetota</taxon>
        <taxon>Actinomycetes</taxon>
        <taxon>Streptosporangiales</taxon>
        <taxon>Streptosporangiaceae</taxon>
        <taxon>Nonomuraea</taxon>
    </lineage>
</organism>
<reference evidence="1 2" key="1">
    <citation type="submission" date="2018-03" db="EMBL/GenBank/DDBJ databases">
        <title>Genomic Encyclopedia of Type Strains, Phase III (KMG-III): the genomes of soil and plant-associated and newly described type strains.</title>
        <authorList>
            <person name="Whitman W."/>
        </authorList>
    </citation>
    <scope>NUCLEOTIDE SEQUENCE [LARGE SCALE GENOMIC DNA]</scope>
    <source>
        <strain evidence="1 2">CGMCC 4.7104</strain>
    </source>
</reference>
<gene>
    <name evidence="1" type="ORF">B0I32_13376</name>
</gene>
<accession>A0A2T0M4T8</accession>
<dbReference type="Proteomes" id="UP000238312">
    <property type="component" value="Unassembled WGS sequence"/>
</dbReference>
<dbReference type="AlphaFoldDB" id="A0A2T0M4T8"/>
<comment type="caution">
    <text evidence="1">The sequence shown here is derived from an EMBL/GenBank/DDBJ whole genome shotgun (WGS) entry which is preliminary data.</text>
</comment>